<name>A0A9W8E736_9FUNG</name>
<dbReference type="GO" id="GO:0004222">
    <property type="term" value="F:metalloendopeptidase activity"/>
    <property type="evidence" value="ECO:0007669"/>
    <property type="project" value="InterPro"/>
</dbReference>
<dbReference type="Gene3D" id="1.10.390.10">
    <property type="entry name" value="Neutral Protease Domain 2"/>
    <property type="match status" value="1"/>
</dbReference>
<dbReference type="SUPFAM" id="SSF55486">
    <property type="entry name" value="Metalloproteases ('zincins'), catalytic domain"/>
    <property type="match status" value="1"/>
</dbReference>
<keyword evidence="6 12" id="KW-0378">Hydrolase</keyword>
<feature type="binding site" evidence="11">
    <location>
        <position position="149"/>
    </location>
    <ligand>
        <name>Zn(2+)</name>
        <dbReference type="ChEBI" id="CHEBI:29105"/>
        <note>catalytic</note>
    </ligand>
</feature>
<keyword evidence="7 11" id="KW-0862">Zinc</keyword>
<comment type="subcellular location">
    <subcellularLocation>
        <location evidence="1 12">Secreted</location>
    </subcellularLocation>
</comment>
<dbReference type="EC" id="3.4.24.-" evidence="12"/>
<dbReference type="AlphaFoldDB" id="A0A9W8E736"/>
<dbReference type="GO" id="GO:0006508">
    <property type="term" value="P:proteolysis"/>
    <property type="evidence" value="ECO:0007669"/>
    <property type="project" value="UniProtKB-KW"/>
</dbReference>
<keyword evidence="8 12" id="KW-0482">Metalloprotease</keyword>
<keyword evidence="14" id="KW-1185">Reference proteome</keyword>
<evidence type="ECO:0000256" key="5">
    <source>
        <dbReference type="ARBA" id="ARBA00022723"/>
    </source>
</evidence>
<evidence type="ECO:0000256" key="12">
    <source>
        <dbReference type="RuleBase" id="RU364017"/>
    </source>
</evidence>
<feature type="active site" evidence="10">
    <location>
        <position position="120"/>
    </location>
</feature>
<keyword evidence="4 12" id="KW-0645">Protease</keyword>
<dbReference type="PANTHER" id="PTHR33478:SF1">
    <property type="entry name" value="EXTRACELLULAR METALLOPROTEINASE MEP"/>
    <property type="match status" value="1"/>
</dbReference>
<dbReference type="CDD" id="cd09596">
    <property type="entry name" value="M36"/>
    <property type="match status" value="1"/>
</dbReference>
<dbReference type="Proteomes" id="UP001151582">
    <property type="component" value="Unassembled WGS sequence"/>
</dbReference>
<protein>
    <recommendedName>
        <fullName evidence="12">Extracellular metalloproteinase</fullName>
        <ecNumber evidence="12">3.4.24.-</ecNumber>
    </recommendedName>
    <alternativeName>
        <fullName evidence="12">Fungalysin</fullName>
    </alternativeName>
</protein>
<dbReference type="InterPro" id="IPR001842">
    <property type="entry name" value="Peptidase_M36"/>
</dbReference>
<dbReference type="PANTHER" id="PTHR33478">
    <property type="entry name" value="EXTRACELLULAR METALLOPROTEINASE MEP"/>
    <property type="match status" value="1"/>
</dbReference>
<gene>
    <name evidence="13" type="ORF">H4R34_005493</name>
</gene>
<evidence type="ECO:0000256" key="1">
    <source>
        <dbReference type="ARBA" id="ARBA00004613"/>
    </source>
</evidence>
<organism evidence="13 14">
    <name type="scientific">Dimargaris verticillata</name>
    <dbReference type="NCBI Taxonomy" id="2761393"/>
    <lineage>
        <taxon>Eukaryota</taxon>
        <taxon>Fungi</taxon>
        <taxon>Fungi incertae sedis</taxon>
        <taxon>Zoopagomycota</taxon>
        <taxon>Kickxellomycotina</taxon>
        <taxon>Dimargaritomycetes</taxon>
        <taxon>Dimargaritales</taxon>
        <taxon>Dimargaritaceae</taxon>
        <taxon>Dimargaris</taxon>
    </lineage>
</organism>
<evidence type="ECO:0000313" key="13">
    <source>
        <dbReference type="EMBL" id="KAJ1972180.1"/>
    </source>
</evidence>
<dbReference type="InterPro" id="IPR050371">
    <property type="entry name" value="Fungal_virulence_M36"/>
</dbReference>
<keyword evidence="3 12" id="KW-0964">Secreted</keyword>
<feature type="binding site" evidence="11">
    <location>
        <position position="123"/>
    </location>
    <ligand>
        <name>Zn(2+)</name>
        <dbReference type="ChEBI" id="CHEBI:29105"/>
        <note>catalytic</note>
    </ligand>
</feature>
<evidence type="ECO:0000256" key="3">
    <source>
        <dbReference type="ARBA" id="ARBA00022525"/>
    </source>
</evidence>
<evidence type="ECO:0000313" key="14">
    <source>
        <dbReference type="Proteomes" id="UP001151582"/>
    </source>
</evidence>
<comment type="similarity">
    <text evidence="2 12">Belongs to the peptidase M36 family.</text>
</comment>
<evidence type="ECO:0000256" key="10">
    <source>
        <dbReference type="PIRSR" id="PIRSR601842-1"/>
    </source>
</evidence>
<comment type="caution">
    <text evidence="13">The sequence shown here is derived from an EMBL/GenBank/DDBJ whole genome shotgun (WGS) entry which is preliminary data.</text>
</comment>
<dbReference type="OrthoDB" id="3227768at2759"/>
<accession>A0A9W8E736</accession>
<evidence type="ECO:0000256" key="11">
    <source>
        <dbReference type="PIRSR" id="PIRSR601842-2"/>
    </source>
</evidence>
<evidence type="ECO:0000256" key="8">
    <source>
        <dbReference type="ARBA" id="ARBA00023049"/>
    </source>
</evidence>
<dbReference type="Pfam" id="PF02128">
    <property type="entry name" value="Peptidase_M36"/>
    <property type="match status" value="1"/>
</dbReference>
<dbReference type="Gene3D" id="3.10.170.10">
    <property type="match status" value="1"/>
</dbReference>
<proteinExistence type="inferred from homology"/>
<dbReference type="PRINTS" id="PR00999">
    <property type="entry name" value="FUNGALYSIN"/>
</dbReference>
<sequence>MRPDVGKGLRFEFPLDLSQEPISYVDAATVNAFYWCNIAHDVFYQYRFDEVSGNFQENNFDKGGLDNDQVLAIVQSGRGTNNAEFYTPPDGRQASMYLYLFTQSTPARDTALDASVIIHEYGHGVSTRLTGGTANSNCLQSVEAKRLNEGWSDFYSIFFRQTSQSTRMDNVTIGQYVDNSSQGLRNYFYTTDQKLNPHSFGYLNYPSYFEPHNSGEVWATMLNDLLWDMVDVAGFEPNVHNSASTAGNILTMKYVMNGLRLQSCNPSFLDARDAIIQVEQTITRGQYLCVLWKAFAN</sequence>
<evidence type="ECO:0000256" key="6">
    <source>
        <dbReference type="ARBA" id="ARBA00022801"/>
    </source>
</evidence>
<keyword evidence="5 11" id="KW-0479">Metal-binding</keyword>
<dbReference type="InterPro" id="IPR027268">
    <property type="entry name" value="Peptidase_M4/M1_CTD_sf"/>
</dbReference>
<dbReference type="GO" id="GO:0008270">
    <property type="term" value="F:zinc ion binding"/>
    <property type="evidence" value="ECO:0007669"/>
    <property type="project" value="InterPro"/>
</dbReference>
<comment type="cofactor">
    <cofactor evidence="11">
        <name>Zn(2+)</name>
        <dbReference type="ChEBI" id="CHEBI:29105"/>
    </cofactor>
    <text evidence="11">Binds 1 zinc ion per subunit.</text>
</comment>
<feature type="binding site" evidence="11">
    <location>
        <position position="119"/>
    </location>
    <ligand>
        <name>Zn(2+)</name>
        <dbReference type="ChEBI" id="CHEBI:29105"/>
        <note>catalytic</note>
    </ligand>
</feature>
<keyword evidence="9 12" id="KW-0865">Zymogen</keyword>
<reference evidence="13" key="1">
    <citation type="submission" date="2022-07" db="EMBL/GenBank/DDBJ databases">
        <title>Phylogenomic reconstructions and comparative analyses of Kickxellomycotina fungi.</title>
        <authorList>
            <person name="Reynolds N.K."/>
            <person name="Stajich J.E."/>
            <person name="Barry K."/>
            <person name="Grigoriev I.V."/>
            <person name="Crous P."/>
            <person name="Smith M.E."/>
        </authorList>
    </citation>
    <scope>NUCLEOTIDE SEQUENCE</scope>
    <source>
        <strain evidence="13">RSA 567</strain>
    </source>
</reference>
<dbReference type="GO" id="GO:0005615">
    <property type="term" value="C:extracellular space"/>
    <property type="evidence" value="ECO:0007669"/>
    <property type="project" value="InterPro"/>
</dbReference>
<evidence type="ECO:0000256" key="7">
    <source>
        <dbReference type="ARBA" id="ARBA00022833"/>
    </source>
</evidence>
<evidence type="ECO:0000256" key="2">
    <source>
        <dbReference type="ARBA" id="ARBA00006006"/>
    </source>
</evidence>
<evidence type="ECO:0000256" key="9">
    <source>
        <dbReference type="ARBA" id="ARBA00023145"/>
    </source>
</evidence>
<evidence type="ECO:0000256" key="4">
    <source>
        <dbReference type="ARBA" id="ARBA00022670"/>
    </source>
</evidence>
<dbReference type="EMBL" id="JANBQB010001132">
    <property type="protein sequence ID" value="KAJ1972180.1"/>
    <property type="molecule type" value="Genomic_DNA"/>
</dbReference>